<dbReference type="OrthoDB" id="5297623at2"/>
<protein>
    <submittedName>
        <fullName evidence="1">OsmC family peroxiredoxin</fullName>
    </submittedName>
</protein>
<evidence type="ECO:0000313" key="1">
    <source>
        <dbReference type="EMBL" id="TAA24360.1"/>
    </source>
</evidence>
<dbReference type="EMBL" id="SHMC01000004">
    <property type="protein sequence ID" value="TAA24360.1"/>
    <property type="molecule type" value="Genomic_DNA"/>
</dbReference>
<dbReference type="InterPro" id="IPR015946">
    <property type="entry name" value="KH_dom-like_a/b"/>
</dbReference>
<dbReference type="InterPro" id="IPR003718">
    <property type="entry name" value="OsmC/Ohr_fam"/>
</dbReference>
<proteinExistence type="predicted"/>
<comment type="caution">
    <text evidence="1">The sequence shown here is derived from an EMBL/GenBank/DDBJ whole genome shotgun (WGS) entry which is preliminary data.</text>
</comment>
<dbReference type="Gene3D" id="3.30.300.20">
    <property type="match status" value="1"/>
</dbReference>
<reference evidence="1 2" key="1">
    <citation type="submission" date="2019-02" db="EMBL/GenBank/DDBJ databases">
        <title>WGS of Pseudoxanthomonas species novum from clinical isolates.</title>
        <authorList>
            <person name="Bernier A.-M."/>
            <person name="Bernard K."/>
            <person name="Vachon A."/>
        </authorList>
    </citation>
    <scope>NUCLEOTIDE SEQUENCE [LARGE SCALE GENOMIC DNA]</scope>
    <source>
        <strain evidence="1 2">NML171200</strain>
    </source>
</reference>
<gene>
    <name evidence="1" type="ORF">EA660_11520</name>
</gene>
<dbReference type="Proteomes" id="UP000292627">
    <property type="component" value="Unassembled WGS sequence"/>
</dbReference>
<accession>A0A4Q8L833</accession>
<sequence>MTTAAPITVVLEQEQDFVFRIHFEGIDAPDVLSDEGAPLGHDHGPRPSHLLLAAIANCLSASLLFALRKYKNAPGRLRASISAVGERNAEGRVRLPRAQVTLQLPEGSADYQHLERVLATFEDFCTVTQSVRQGIDVQVEVRDAQGQLLLGQAPAEAVL</sequence>
<dbReference type="InterPro" id="IPR036102">
    <property type="entry name" value="OsmC/Ohrsf"/>
</dbReference>
<evidence type="ECO:0000313" key="2">
    <source>
        <dbReference type="Proteomes" id="UP000292627"/>
    </source>
</evidence>
<name>A0A4Q8L833_9GAMM</name>
<dbReference type="RefSeq" id="WP_130551699.1">
    <property type="nucleotide sequence ID" value="NZ_SHMC01000004.1"/>
</dbReference>
<dbReference type="AlphaFoldDB" id="A0A4Q8L833"/>
<organism evidence="1 2">
    <name type="scientific">Pseudoxanthomonas winnipegensis</name>
    <dbReference type="NCBI Taxonomy" id="2480810"/>
    <lineage>
        <taxon>Bacteria</taxon>
        <taxon>Pseudomonadati</taxon>
        <taxon>Pseudomonadota</taxon>
        <taxon>Gammaproteobacteria</taxon>
        <taxon>Lysobacterales</taxon>
        <taxon>Lysobacteraceae</taxon>
        <taxon>Pseudoxanthomonas</taxon>
    </lineage>
</organism>
<dbReference type="SUPFAM" id="SSF82784">
    <property type="entry name" value="OsmC-like"/>
    <property type="match status" value="1"/>
</dbReference>
<dbReference type="Pfam" id="PF02566">
    <property type="entry name" value="OsmC"/>
    <property type="match status" value="1"/>
</dbReference>